<reference evidence="1 2" key="1">
    <citation type="journal article" date="2022" name="Front. Cell. Infect. Microbiol.">
        <title>The Genomes of Two Strains of Taenia crassiceps the Animal Model for the Study of Human Cysticercosis.</title>
        <authorList>
            <person name="Bobes R.J."/>
            <person name="Estrada K."/>
            <person name="Rios-Valencia D.G."/>
            <person name="Calderon-Gallegos A."/>
            <person name="de la Torre P."/>
            <person name="Carrero J.C."/>
            <person name="Sanchez-Flores A."/>
            <person name="Laclette J.P."/>
        </authorList>
    </citation>
    <scope>NUCLEOTIDE SEQUENCE [LARGE SCALE GENOMIC DNA]</scope>
    <source>
        <strain evidence="1">WFUcys</strain>
    </source>
</reference>
<evidence type="ECO:0000313" key="1">
    <source>
        <dbReference type="EMBL" id="KAL5112196.1"/>
    </source>
</evidence>
<proteinExistence type="predicted"/>
<organism evidence="1 2">
    <name type="scientific">Taenia crassiceps</name>
    <dbReference type="NCBI Taxonomy" id="6207"/>
    <lineage>
        <taxon>Eukaryota</taxon>
        <taxon>Metazoa</taxon>
        <taxon>Spiralia</taxon>
        <taxon>Lophotrochozoa</taxon>
        <taxon>Platyhelminthes</taxon>
        <taxon>Cestoda</taxon>
        <taxon>Eucestoda</taxon>
        <taxon>Cyclophyllidea</taxon>
        <taxon>Taeniidae</taxon>
        <taxon>Taenia</taxon>
    </lineage>
</organism>
<comment type="caution">
    <text evidence="1">The sequence shown here is derived from an EMBL/GenBank/DDBJ whole genome shotgun (WGS) entry which is preliminary data.</text>
</comment>
<name>A0ABR4QRI5_9CEST</name>
<sequence>MKQMEVPQEIALNLRHPRQKLRLQLASLVRRLYVILTAYWHLRGYASVDRMRVLLWFLPCPDTIQPSFSSYFSSHKTL</sequence>
<accession>A0ABR4QRI5</accession>
<dbReference type="Proteomes" id="UP001651158">
    <property type="component" value="Unassembled WGS sequence"/>
</dbReference>
<dbReference type="EMBL" id="JAKROA010000001">
    <property type="protein sequence ID" value="KAL5112196.1"/>
    <property type="molecule type" value="Genomic_DNA"/>
</dbReference>
<keyword evidence="2" id="KW-1185">Reference proteome</keyword>
<gene>
    <name evidence="1" type="ORF">TcWFU_005659</name>
</gene>
<evidence type="ECO:0000313" key="2">
    <source>
        <dbReference type="Proteomes" id="UP001651158"/>
    </source>
</evidence>
<protein>
    <submittedName>
        <fullName evidence="1">Uncharacterized protein</fullName>
    </submittedName>
</protein>